<keyword evidence="13" id="KW-1185">Reference proteome</keyword>
<reference evidence="12 13" key="1">
    <citation type="submission" date="2019-04" db="EMBL/GenBank/DDBJ databases">
        <title>Isachenkonia alkalipeptolytica gen. nov. sp. nov. a new anaerobic, alkiliphilic organothrophic bacterium capable to reduce synthesized ferrihydrite isolated from a soda lake.</title>
        <authorList>
            <person name="Toshchakov S.V."/>
            <person name="Zavarzina D.G."/>
            <person name="Zhilina T.N."/>
            <person name="Kostrikina N.A."/>
            <person name="Kublanov I.V."/>
        </authorList>
    </citation>
    <scope>NUCLEOTIDE SEQUENCE [LARGE SCALE GENOMIC DNA]</scope>
    <source>
        <strain evidence="12 13">Z-1701</strain>
    </source>
</reference>
<evidence type="ECO:0000259" key="11">
    <source>
        <dbReference type="Pfam" id="PF07730"/>
    </source>
</evidence>
<dbReference type="InterPro" id="IPR050482">
    <property type="entry name" value="Sensor_HK_TwoCompSys"/>
</dbReference>
<evidence type="ECO:0000256" key="9">
    <source>
        <dbReference type="SAM" id="Phobius"/>
    </source>
</evidence>
<keyword evidence="3" id="KW-0597">Phosphoprotein</keyword>
<dbReference type="GO" id="GO:0000155">
    <property type="term" value="F:phosphorelay sensor kinase activity"/>
    <property type="evidence" value="ECO:0007669"/>
    <property type="project" value="InterPro"/>
</dbReference>
<keyword evidence="5" id="KW-0547">Nucleotide-binding</keyword>
<evidence type="ECO:0000313" key="12">
    <source>
        <dbReference type="EMBL" id="NBG86921.1"/>
    </source>
</evidence>
<keyword evidence="7" id="KW-0067">ATP-binding</keyword>
<dbReference type="Pfam" id="PF07730">
    <property type="entry name" value="HisKA_3"/>
    <property type="match status" value="1"/>
</dbReference>
<dbReference type="Gene3D" id="1.20.5.1930">
    <property type="match status" value="1"/>
</dbReference>
<proteinExistence type="predicted"/>
<evidence type="ECO:0000256" key="4">
    <source>
        <dbReference type="ARBA" id="ARBA00022679"/>
    </source>
</evidence>
<evidence type="ECO:0000256" key="3">
    <source>
        <dbReference type="ARBA" id="ARBA00022553"/>
    </source>
</evidence>
<keyword evidence="4" id="KW-0808">Transferase</keyword>
<feature type="transmembrane region" description="Helical" evidence="9">
    <location>
        <begin position="60"/>
        <end position="79"/>
    </location>
</feature>
<dbReference type="EC" id="2.7.13.3" evidence="2"/>
<evidence type="ECO:0000256" key="6">
    <source>
        <dbReference type="ARBA" id="ARBA00022777"/>
    </source>
</evidence>
<keyword evidence="9" id="KW-0472">Membrane</keyword>
<dbReference type="InterPro" id="IPR011712">
    <property type="entry name" value="Sig_transdc_His_kin_sub3_dim/P"/>
</dbReference>
<dbReference type="Gene3D" id="3.30.565.10">
    <property type="entry name" value="Histidine kinase-like ATPase, C-terminal domain"/>
    <property type="match status" value="1"/>
</dbReference>
<organism evidence="12 13">
    <name type="scientific">Isachenkonia alkalipeptolytica</name>
    <dbReference type="NCBI Taxonomy" id="2565777"/>
    <lineage>
        <taxon>Bacteria</taxon>
        <taxon>Bacillati</taxon>
        <taxon>Bacillota</taxon>
        <taxon>Clostridia</taxon>
        <taxon>Eubacteriales</taxon>
        <taxon>Clostridiaceae</taxon>
        <taxon>Isachenkonia</taxon>
    </lineage>
</organism>
<evidence type="ECO:0000256" key="8">
    <source>
        <dbReference type="ARBA" id="ARBA00023012"/>
    </source>
</evidence>
<evidence type="ECO:0000256" key="2">
    <source>
        <dbReference type="ARBA" id="ARBA00012438"/>
    </source>
</evidence>
<dbReference type="GO" id="GO:0016020">
    <property type="term" value="C:membrane"/>
    <property type="evidence" value="ECO:0007669"/>
    <property type="project" value="InterPro"/>
</dbReference>
<dbReference type="InterPro" id="IPR003594">
    <property type="entry name" value="HATPase_dom"/>
</dbReference>
<dbReference type="SUPFAM" id="SSF55874">
    <property type="entry name" value="ATPase domain of HSP90 chaperone/DNA topoisomerase II/histidine kinase"/>
    <property type="match status" value="1"/>
</dbReference>
<name>A0AA44BDY5_9CLOT</name>
<feature type="domain" description="Signal transduction histidine kinase subgroup 3 dimerisation and phosphoacceptor" evidence="11">
    <location>
        <begin position="170"/>
        <end position="236"/>
    </location>
</feature>
<dbReference type="RefSeq" id="WP_160718230.1">
    <property type="nucleotide sequence ID" value="NZ_SUMG01000001.1"/>
</dbReference>
<comment type="catalytic activity">
    <reaction evidence="1">
        <text>ATP + protein L-histidine = ADP + protein N-phospho-L-histidine.</text>
        <dbReference type="EC" id="2.7.13.3"/>
    </reaction>
</comment>
<evidence type="ECO:0000256" key="5">
    <source>
        <dbReference type="ARBA" id="ARBA00022741"/>
    </source>
</evidence>
<gene>
    <name evidence="12" type="ORF">ISALK_00260</name>
</gene>
<dbReference type="AlphaFoldDB" id="A0AA44BDY5"/>
<feature type="transmembrane region" description="Helical" evidence="9">
    <location>
        <begin position="107"/>
        <end position="128"/>
    </location>
</feature>
<dbReference type="InterPro" id="IPR036890">
    <property type="entry name" value="HATPase_C_sf"/>
</dbReference>
<dbReference type="PANTHER" id="PTHR24421">
    <property type="entry name" value="NITRATE/NITRITE SENSOR PROTEIN NARX-RELATED"/>
    <property type="match status" value="1"/>
</dbReference>
<keyword evidence="9" id="KW-0812">Transmembrane</keyword>
<protein>
    <recommendedName>
        <fullName evidence="2">histidine kinase</fullName>
        <ecNumber evidence="2">2.7.13.3</ecNumber>
    </recommendedName>
</protein>
<accession>A0AA44BDY5</accession>
<keyword evidence="6 12" id="KW-0418">Kinase</keyword>
<dbReference type="PANTHER" id="PTHR24421:SF10">
    <property type="entry name" value="NITRATE_NITRITE SENSOR PROTEIN NARQ"/>
    <property type="match status" value="1"/>
</dbReference>
<evidence type="ECO:0000313" key="13">
    <source>
        <dbReference type="Proteomes" id="UP000449710"/>
    </source>
</evidence>
<dbReference type="GO" id="GO:0046983">
    <property type="term" value="F:protein dimerization activity"/>
    <property type="evidence" value="ECO:0007669"/>
    <property type="project" value="InterPro"/>
</dbReference>
<comment type="caution">
    <text evidence="12">The sequence shown here is derived from an EMBL/GenBank/DDBJ whole genome shotgun (WGS) entry which is preliminary data.</text>
</comment>
<dbReference type="Proteomes" id="UP000449710">
    <property type="component" value="Unassembled WGS sequence"/>
</dbReference>
<keyword evidence="9" id="KW-1133">Transmembrane helix</keyword>
<feature type="domain" description="Histidine kinase/HSP90-like ATPase" evidence="10">
    <location>
        <begin position="278"/>
        <end position="356"/>
    </location>
</feature>
<dbReference type="CDD" id="cd16917">
    <property type="entry name" value="HATPase_UhpB-NarQ-NarX-like"/>
    <property type="match status" value="1"/>
</dbReference>
<evidence type="ECO:0000256" key="1">
    <source>
        <dbReference type="ARBA" id="ARBA00000085"/>
    </source>
</evidence>
<evidence type="ECO:0000259" key="10">
    <source>
        <dbReference type="Pfam" id="PF02518"/>
    </source>
</evidence>
<dbReference type="GO" id="GO:0005524">
    <property type="term" value="F:ATP binding"/>
    <property type="evidence" value="ECO:0007669"/>
    <property type="project" value="UniProtKB-KW"/>
</dbReference>
<dbReference type="Pfam" id="PF02518">
    <property type="entry name" value="HATPase_c"/>
    <property type="match status" value="1"/>
</dbReference>
<dbReference type="EMBL" id="SUMG01000001">
    <property type="protein sequence ID" value="NBG86921.1"/>
    <property type="molecule type" value="Genomic_DNA"/>
</dbReference>
<evidence type="ECO:0000256" key="7">
    <source>
        <dbReference type="ARBA" id="ARBA00022840"/>
    </source>
</evidence>
<feature type="transmembrane region" description="Helical" evidence="9">
    <location>
        <begin position="12"/>
        <end position="40"/>
    </location>
</feature>
<sequence length="361" mass="40964">MKELGKGFKIGYLLIFLGFVVTTETVGNPVPLLIIAFVLIQLIYEKYFPHRGFLVLQLVPLLYGIFMAPYMVLLFPLWVYDMVQEKQLWGILLPVALGIYLEDLEGFWILLFLVSLTGFASYGISTLLEKEQGLQQSFDEERRLRYQLEKQKMDLIQSNRKVQALTEATERNRIAGEIHDNVGHEIAGVLMQLEVGEKLMERDPDASKKAILQARSKLADTLVLLRNTVHNLRPREKSGLQYLKEVIEGFEYGNIHFEHSGDFNPLSNLHYEVLGSNLKEALTNIQKYSRAENIIIKIEAMDKLVRLYVKDDGIGCNAPSFNQGMGLKGMKERAENLGGNLSVDGKEGFLVVTILPIDKKS</sequence>
<keyword evidence="8" id="KW-0902">Two-component regulatory system</keyword>